<dbReference type="SUPFAM" id="SSF57903">
    <property type="entry name" value="FYVE/PHD zinc finger"/>
    <property type="match status" value="1"/>
</dbReference>
<dbReference type="EMBL" id="LAZR01049844">
    <property type="protein sequence ID" value="KKK88691.1"/>
    <property type="molecule type" value="Genomic_DNA"/>
</dbReference>
<sequence>MSNSEAEERENYLIKVWGPEIGRLAKYLPHIEYPKCNECSNHITIEHGGIGCVNCGRSYCCDSSCIDNKYLERDIGQSHLIKKCHKCEGDPLCNFILRNGGDEQ</sequence>
<organism evidence="1">
    <name type="scientific">marine sediment metagenome</name>
    <dbReference type="NCBI Taxonomy" id="412755"/>
    <lineage>
        <taxon>unclassified sequences</taxon>
        <taxon>metagenomes</taxon>
        <taxon>ecological metagenomes</taxon>
    </lineage>
</organism>
<protein>
    <submittedName>
        <fullName evidence="1">Uncharacterized protein</fullName>
    </submittedName>
</protein>
<gene>
    <name evidence="1" type="ORF">LCGC14_2740590</name>
</gene>
<dbReference type="InterPro" id="IPR011011">
    <property type="entry name" value="Znf_FYVE_PHD"/>
</dbReference>
<evidence type="ECO:0000313" key="1">
    <source>
        <dbReference type="EMBL" id="KKK88691.1"/>
    </source>
</evidence>
<dbReference type="AlphaFoldDB" id="A0A0F9BWA6"/>
<proteinExistence type="predicted"/>
<reference evidence="1" key="1">
    <citation type="journal article" date="2015" name="Nature">
        <title>Complex archaea that bridge the gap between prokaryotes and eukaryotes.</title>
        <authorList>
            <person name="Spang A."/>
            <person name="Saw J.H."/>
            <person name="Jorgensen S.L."/>
            <person name="Zaremba-Niedzwiedzka K."/>
            <person name="Martijn J."/>
            <person name="Lind A.E."/>
            <person name="van Eijk R."/>
            <person name="Schleper C."/>
            <person name="Guy L."/>
            <person name="Ettema T.J."/>
        </authorList>
    </citation>
    <scope>NUCLEOTIDE SEQUENCE</scope>
</reference>
<comment type="caution">
    <text evidence="1">The sequence shown here is derived from an EMBL/GenBank/DDBJ whole genome shotgun (WGS) entry which is preliminary data.</text>
</comment>
<accession>A0A0F9BWA6</accession>
<name>A0A0F9BWA6_9ZZZZ</name>